<dbReference type="AlphaFoldDB" id="A0A0L6VBM8"/>
<accession>A0A0L6VBM8</accession>
<keyword evidence="1" id="KW-0472">Membrane</keyword>
<keyword evidence="1" id="KW-0812">Transmembrane</keyword>
<proteinExistence type="predicted"/>
<keyword evidence="1" id="KW-1133">Transmembrane helix</keyword>
<feature type="transmembrane region" description="Helical" evidence="1">
    <location>
        <begin position="136"/>
        <end position="157"/>
    </location>
</feature>
<evidence type="ECO:0000313" key="3">
    <source>
        <dbReference type="Proteomes" id="UP000037035"/>
    </source>
</evidence>
<dbReference type="Proteomes" id="UP000037035">
    <property type="component" value="Unassembled WGS sequence"/>
</dbReference>
<gene>
    <name evidence="2" type="ORF">VP01_2137g3</name>
</gene>
<comment type="caution">
    <text evidence="2">The sequence shown here is derived from an EMBL/GenBank/DDBJ whole genome shotgun (WGS) entry which is preliminary data.</text>
</comment>
<dbReference type="VEuPathDB" id="FungiDB:VP01_2137g3"/>
<reference evidence="2 3" key="1">
    <citation type="submission" date="2015-08" db="EMBL/GenBank/DDBJ databases">
        <title>Next Generation Sequencing and Analysis of the Genome of Puccinia sorghi L Schw, the Causal Agent of Maize Common Rust.</title>
        <authorList>
            <person name="Rochi L."/>
            <person name="Burguener G."/>
            <person name="Darino M."/>
            <person name="Turjanski A."/>
            <person name="Kreff E."/>
            <person name="Dieguez M.J."/>
            <person name="Sacco F."/>
        </authorList>
    </citation>
    <scope>NUCLEOTIDE SEQUENCE [LARGE SCALE GENOMIC DNA]</scope>
    <source>
        <strain evidence="2 3">RO10H11247</strain>
    </source>
</reference>
<organism evidence="2 3">
    <name type="scientific">Puccinia sorghi</name>
    <dbReference type="NCBI Taxonomy" id="27349"/>
    <lineage>
        <taxon>Eukaryota</taxon>
        <taxon>Fungi</taxon>
        <taxon>Dikarya</taxon>
        <taxon>Basidiomycota</taxon>
        <taxon>Pucciniomycotina</taxon>
        <taxon>Pucciniomycetes</taxon>
        <taxon>Pucciniales</taxon>
        <taxon>Pucciniaceae</taxon>
        <taxon>Puccinia</taxon>
    </lineage>
</organism>
<dbReference type="OrthoDB" id="3344688at2759"/>
<evidence type="ECO:0000256" key="1">
    <source>
        <dbReference type="SAM" id="Phobius"/>
    </source>
</evidence>
<keyword evidence="3" id="KW-1185">Reference proteome</keyword>
<dbReference type="EMBL" id="LAVV01006989">
    <property type="protein sequence ID" value="KNZ57525.1"/>
    <property type="molecule type" value="Genomic_DNA"/>
</dbReference>
<evidence type="ECO:0000313" key="2">
    <source>
        <dbReference type="EMBL" id="KNZ57525.1"/>
    </source>
</evidence>
<sequence length="471" mass="54675">MAMRLAEMPSPIRMLQCLIEKIEQFGSNSKTKHLDIKMKWLQDLRNKNEIQVTPIYCRKSLNRLREKKFLGSLFTKLRGVLKLFDTICEAHLKFLILLVYSSCPSPTLFNSFHSNLYVLSPSTGLHTLVRNKPQNILLPLFFFFLISFFDDQLMLLLSVSPSRFSNHPGYAFFSYYFFLFPSSSLLISCFVQPMTFISETKTRLEEKTRRIFTINKIKDQSRVDTSQGADKGLFREMERISQRESFDRLSRVKMIESEMIELIDRDETERKEKFRLSQECYSVDFQHVLNPTTFRPHYFRLGLRWCIQICRPHCIRKTPSIFSLKPGKYNPPCQIRTLIMTPTIGAHTCWPPLTRWPSSRHRLLPAKAPSSHLPNLPSPSGSPALFDKNFPITLSAPLPWPSPHLLELQKETAPALQSTNETVKARNELIKFVGLQDNGLIFAPEGFGFSPPVWNYSKGSRAWRGNRQLHY</sequence>
<feature type="transmembrane region" description="Helical" evidence="1">
    <location>
        <begin position="169"/>
        <end position="191"/>
    </location>
</feature>
<protein>
    <submittedName>
        <fullName evidence="2">Uncharacterized protein</fullName>
    </submittedName>
</protein>
<name>A0A0L6VBM8_9BASI</name>